<reference evidence="1" key="1">
    <citation type="journal article" date="2013" name="Genetics">
        <title>The draft genome and transcriptome of Panagrellus redivivus are shaped by the harsh demands of a free-living lifestyle.</title>
        <authorList>
            <person name="Srinivasan J."/>
            <person name="Dillman A.R."/>
            <person name="Macchietto M.G."/>
            <person name="Heikkinen L."/>
            <person name="Lakso M."/>
            <person name="Fracchia K.M."/>
            <person name="Antoshechkin I."/>
            <person name="Mortazavi A."/>
            <person name="Wong G."/>
            <person name="Sternberg P.W."/>
        </authorList>
    </citation>
    <scope>NUCLEOTIDE SEQUENCE [LARGE SCALE GENOMIC DNA]</scope>
    <source>
        <strain evidence="1">MT8872</strain>
    </source>
</reference>
<dbReference type="AlphaFoldDB" id="A0A7E4UQ38"/>
<protein>
    <submittedName>
        <fullName evidence="2">Hexosyltransferase</fullName>
    </submittedName>
</protein>
<dbReference type="WBParaSite" id="Pan_g11102.t1">
    <property type="protein sequence ID" value="Pan_g11102.t1"/>
    <property type="gene ID" value="Pan_g11102"/>
</dbReference>
<sequence length="151" mass="17641">MLLAPIEIYGKLRQIGQRAYNISKHRFDYFTAYVYITDSDDFFLKVPKFFENLVCKRFDYDKLRLSKKTLCVTKTLYINVKSTDKLEDIVPLISGSYSLLYINGNVKWHQLLSLIYPETQTVLIMGKIELNSDEVPFFVIGLLCISKYTNL</sequence>
<accession>A0A7E4UQ38</accession>
<keyword evidence="1" id="KW-1185">Reference proteome</keyword>
<evidence type="ECO:0000313" key="1">
    <source>
        <dbReference type="Proteomes" id="UP000492821"/>
    </source>
</evidence>
<name>A0A7E4UQ38_PANRE</name>
<dbReference type="Proteomes" id="UP000492821">
    <property type="component" value="Unassembled WGS sequence"/>
</dbReference>
<evidence type="ECO:0000313" key="2">
    <source>
        <dbReference type="WBParaSite" id="Pan_g11102.t1"/>
    </source>
</evidence>
<proteinExistence type="predicted"/>
<reference evidence="2" key="2">
    <citation type="submission" date="2020-10" db="UniProtKB">
        <authorList>
            <consortium name="WormBaseParasite"/>
        </authorList>
    </citation>
    <scope>IDENTIFICATION</scope>
</reference>
<organism evidence="1 2">
    <name type="scientific">Panagrellus redivivus</name>
    <name type="common">Microworm</name>
    <dbReference type="NCBI Taxonomy" id="6233"/>
    <lineage>
        <taxon>Eukaryota</taxon>
        <taxon>Metazoa</taxon>
        <taxon>Ecdysozoa</taxon>
        <taxon>Nematoda</taxon>
        <taxon>Chromadorea</taxon>
        <taxon>Rhabditida</taxon>
        <taxon>Tylenchina</taxon>
        <taxon>Panagrolaimomorpha</taxon>
        <taxon>Panagrolaimoidea</taxon>
        <taxon>Panagrolaimidae</taxon>
        <taxon>Panagrellus</taxon>
    </lineage>
</organism>